<dbReference type="Proteomes" id="UP000449547">
    <property type="component" value="Unassembled WGS sequence"/>
</dbReference>
<sequence>MDYQQCFQNFLVEADKYRASKQAELQAKHHDIDEMIYGLIQNHAGLTDDKRLKVWQLIQQCRHTYTQEMDVISAELKLESAIDASIVGQKKHEGDAEAKRRIAIETLVARYKHVLETHAEISAKDQRTLEGRLFVYQRHVNSFTGAYRVGLLRLLTEAFGGAMATYQNHSTHNYEFIVQSEEGVKKFSMTEPW</sequence>
<dbReference type="GeneID" id="54784276"/>
<organism evidence="1 2">
    <name type="scientific">Diutina rugosa</name>
    <name type="common">Yeast</name>
    <name type="synonym">Candida rugosa</name>
    <dbReference type="NCBI Taxonomy" id="5481"/>
    <lineage>
        <taxon>Eukaryota</taxon>
        <taxon>Fungi</taxon>
        <taxon>Dikarya</taxon>
        <taxon>Ascomycota</taxon>
        <taxon>Saccharomycotina</taxon>
        <taxon>Pichiomycetes</taxon>
        <taxon>Debaryomycetaceae</taxon>
        <taxon>Diutina</taxon>
    </lineage>
</organism>
<accession>A0A642UC72</accession>
<dbReference type="VEuPathDB" id="FungiDB:DIURU_005625"/>
<keyword evidence="2" id="KW-1185">Reference proteome</keyword>
<comment type="caution">
    <text evidence="1">The sequence shown here is derived from an EMBL/GenBank/DDBJ whole genome shotgun (WGS) entry which is preliminary data.</text>
</comment>
<dbReference type="AlphaFoldDB" id="A0A642UC72"/>
<dbReference type="RefSeq" id="XP_034009473.1">
    <property type="nucleotide sequence ID" value="XM_034158628.1"/>
</dbReference>
<reference evidence="1 2" key="1">
    <citation type="submission" date="2019-07" db="EMBL/GenBank/DDBJ databases">
        <title>Genome assembly of two rare yeast pathogens: Diutina rugosa and Trichomonascus ciferrii.</title>
        <authorList>
            <person name="Mixao V."/>
            <person name="Saus E."/>
            <person name="Hansen A."/>
            <person name="Lass-Flor C."/>
            <person name="Gabaldon T."/>
        </authorList>
    </citation>
    <scope>NUCLEOTIDE SEQUENCE [LARGE SCALE GENOMIC DNA]</scope>
    <source>
        <strain evidence="1 2">CBS 613</strain>
    </source>
</reference>
<protein>
    <submittedName>
        <fullName evidence="1">Uncharacterized protein</fullName>
    </submittedName>
</protein>
<evidence type="ECO:0000313" key="1">
    <source>
        <dbReference type="EMBL" id="KAA8896613.1"/>
    </source>
</evidence>
<gene>
    <name evidence="1" type="ORF">DIURU_005625</name>
</gene>
<proteinExistence type="predicted"/>
<dbReference type="EMBL" id="SWFT01000163">
    <property type="protein sequence ID" value="KAA8896613.1"/>
    <property type="molecule type" value="Genomic_DNA"/>
</dbReference>
<evidence type="ECO:0000313" key="2">
    <source>
        <dbReference type="Proteomes" id="UP000449547"/>
    </source>
</evidence>
<name>A0A642UC72_DIURU</name>